<dbReference type="EMBL" id="KZ288303">
    <property type="protein sequence ID" value="PBC28805.1"/>
    <property type="molecule type" value="Genomic_DNA"/>
</dbReference>
<evidence type="ECO:0000313" key="3">
    <source>
        <dbReference type="EMBL" id="PBC28805.1"/>
    </source>
</evidence>
<dbReference type="Pfam" id="PF24681">
    <property type="entry name" value="Kelch_KLHDC2_KLHL20_DRC7"/>
    <property type="match status" value="1"/>
</dbReference>
<name>A0A2A3EAQ9_APICC</name>
<dbReference type="SMART" id="SM00612">
    <property type="entry name" value="Kelch"/>
    <property type="match status" value="4"/>
</dbReference>
<sequence>MSSGERYEPQRNQWEMIPPMHRQRSDASAAALQDKIYIVGGFSGREVLNSAEVFDVETNQWTYIHPMINPRSGVSLVAFRDSLYALGGFNGFIRLSSGERYNPNHSEDWHAVPEMFSPRSNFATVILDDMIFVVGGFNGSTTIAYAECYDADSNEWYDASPMNLNRSALSACVISGLANAREYSYHGKARDLGQGQASSENQQKTIQGGEGAVETNANISTEEEETVNFDEHVQREVIPMNEMAESVGNYLG</sequence>
<dbReference type="InterPro" id="IPR006652">
    <property type="entry name" value="Kelch_1"/>
</dbReference>
<dbReference type="Gene3D" id="2.120.10.80">
    <property type="entry name" value="Kelch-type beta propeller"/>
    <property type="match status" value="1"/>
</dbReference>
<feature type="compositionally biased region" description="Polar residues" evidence="2">
    <location>
        <begin position="195"/>
        <end position="206"/>
    </location>
</feature>
<reference evidence="3 4" key="1">
    <citation type="submission" date="2014-07" db="EMBL/GenBank/DDBJ databases">
        <title>Genomic and transcriptomic analysis on Apis cerana provide comprehensive insights into honey bee biology.</title>
        <authorList>
            <person name="Diao Q."/>
            <person name="Sun L."/>
            <person name="Zheng H."/>
            <person name="Zheng H."/>
            <person name="Xu S."/>
            <person name="Wang S."/>
            <person name="Zeng Z."/>
            <person name="Hu F."/>
            <person name="Su S."/>
            <person name="Wu J."/>
        </authorList>
    </citation>
    <scope>NUCLEOTIDE SEQUENCE [LARGE SCALE GENOMIC DNA]</scope>
    <source>
        <tissue evidence="3">Pupae without intestine</tissue>
    </source>
</reference>
<proteinExistence type="predicted"/>
<protein>
    <submittedName>
        <fullName evidence="3">Kelch protein</fullName>
    </submittedName>
</protein>
<keyword evidence="4" id="KW-1185">Reference proteome</keyword>
<dbReference type="PANTHER" id="PTHR46375:SF3">
    <property type="entry name" value="KELCH REPEAT AND BTB DOMAIN-CONTAINING PROTEIN 13"/>
    <property type="match status" value="1"/>
</dbReference>
<dbReference type="InterPro" id="IPR052392">
    <property type="entry name" value="Kelch-BTB_domain-containing"/>
</dbReference>
<dbReference type="Proteomes" id="UP000242457">
    <property type="component" value="Unassembled WGS sequence"/>
</dbReference>
<dbReference type="STRING" id="94128.A0A2A3EAQ9"/>
<dbReference type="InterPro" id="IPR015915">
    <property type="entry name" value="Kelch-typ_b-propeller"/>
</dbReference>
<evidence type="ECO:0000256" key="1">
    <source>
        <dbReference type="ARBA" id="ARBA00022441"/>
    </source>
</evidence>
<dbReference type="AlphaFoldDB" id="A0A2A3EAQ9"/>
<dbReference type="SUPFAM" id="SSF117281">
    <property type="entry name" value="Kelch motif"/>
    <property type="match status" value="1"/>
</dbReference>
<gene>
    <name evidence="3" type="ORF">APICC_00361</name>
</gene>
<accession>A0A2A3EAQ9</accession>
<evidence type="ECO:0000313" key="4">
    <source>
        <dbReference type="Proteomes" id="UP000242457"/>
    </source>
</evidence>
<dbReference type="PRINTS" id="PR00501">
    <property type="entry name" value="KELCHREPEAT"/>
</dbReference>
<dbReference type="OrthoDB" id="7600570at2759"/>
<keyword evidence="1" id="KW-0880">Kelch repeat</keyword>
<feature type="region of interest" description="Disordered" evidence="2">
    <location>
        <begin position="191"/>
        <end position="212"/>
    </location>
</feature>
<organism evidence="3 4">
    <name type="scientific">Apis cerana cerana</name>
    <name type="common">Oriental honeybee</name>
    <dbReference type="NCBI Taxonomy" id="94128"/>
    <lineage>
        <taxon>Eukaryota</taxon>
        <taxon>Metazoa</taxon>
        <taxon>Ecdysozoa</taxon>
        <taxon>Arthropoda</taxon>
        <taxon>Hexapoda</taxon>
        <taxon>Insecta</taxon>
        <taxon>Pterygota</taxon>
        <taxon>Neoptera</taxon>
        <taxon>Endopterygota</taxon>
        <taxon>Hymenoptera</taxon>
        <taxon>Apocrita</taxon>
        <taxon>Aculeata</taxon>
        <taxon>Apoidea</taxon>
        <taxon>Anthophila</taxon>
        <taxon>Apidae</taxon>
        <taxon>Apis</taxon>
    </lineage>
</organism>
<dbReference type="PANTHER" id="PTHR46375">
    <property type="entry name" value="KELCH REPEAT AND BTB DOMAIN-CONTAINING PROTEIN 13-RELATED"/>
    <property type="match status" value="1"/>
</dbReference>
<evidence type="ECO:0000256" key="2">
    <source>
        <dbReference type="SAM" id="MobiDB-lite"/>
    </source>
</evidence>